<keyword evidence="7 13" id="KW-0460">Magnesium</keyword>
<evidence type="ECO:0000256" key="9">
    <source>
        <dbReference type="ARBA" id="ARBA00030162"/>
    </source>
</evidence>
<sequence>MSRHSYRDHLADQPIDFTVTSKEPLAEGFWPYTRAILDHDRFDGETRVNGVHRDFLETGEVVVIIPYDPKTDSIVVIRQFRIGSALAINKAAAIELPAGLVDDGEEIEVAATRELLEETGLEAKAIERCFSMLSTPGLTTEHVTVYLAVVDASEMVASAGKADEDEDIHPILATVEELMRAVDDGWVENGFLICCAHWFARKGRARAQALLGTISRD</sequence>
<evidence type="ECO:0000256" key="12">
    <source>
        <dbReference type="ARBA" id="ARBA00049546"/>
    </source>
</evidence>
<dbReference type="STRING" id="217511.GCA_001463845_01682"/>
<evidence type="ECO:0000313" key="17">
    <source>
        <dbReference type="EMBL" id="EAU42297.1"/>
    </source>
</evidence>
<dbReference type="SUPFAM" id="SSF55811">
    <property type="entry name" value="Nudix"/>
    <property type="match status" value="1"/>
</dbReference>
<dbReference type="InterPro" id="IPR000086">
    <property type="entry name" value="NUDIX_hydrolase_dom"/>
</dbReference>
<evidence type="ECO:0000259" key="16">
    <source>
        <dbReference type="PROSITE" id="PS51462"/>
    </source>
</evidence>
<evidence type="ECO:0000313" key="18">
    <source>
        <dbReference type="Proteomes" id="UP000004310"/>
    </source>
</evidence>
<feature type="binding site" evidence="13">
    <location>
        <position position="166"/>
    </location>
    <ligand>
        <name>Mg(2+)</name>
        <dbReference type="ChEBI" id="CHEBI:18420"/>
        <label>1</label>
    </ligand>
</feature>
<evidence type="ECO:0000256" key="2">
    <source>
        <dbReference type="ARBA" id="ARBA00007482"/>
    </source>
</evidence>
<dbReference type="EMBL" id="AATP01000001">
    <property type="protein sequence ID" value="EAU42297.1"/>
    <property type="molecule type" value="Genomic_DNA"/>
</dbReference>
<comment type="cofactor">
    <cofactor evidence="1 13">
        <name>Mg(2+)</name>
        <dbReference type="ChEBI" id="CHEBI:18420"/>
    </cofactor>
</comment>
<dbReference type="GO" id="GO:0047631">
    <property type="term" value="F:ADP-ribose diphosphatase activity"/>
    <property type="evidence" value="ECO:0007669"/>
    <property type="project" value="UniProtKB-EC"/>
</dbReference>
<dbReference type="InterPro" id="IPR015797">
    <property type="entry name" value="NUDIX_hydrolase-like_dom_sf"/>
</dbReference>
<dbReference type="Gene3D" id="3.90.79.10">
    <property type="entry name" value="Nucleoside Triphosphate Pyrophosphohydrolase"/>
    <property type="match status" value="1"/>
</dbReference>
<evidence type="ECO:0000256" key="14">
    <source>
        <dbReference type="PIRSR" id="PIRSR604385-3"/>
    </source>
</evidence>
<dbReference type="GO" id="GO:0046872">
    <property type="term" value="F:metal ion binding"/>
    <property type="evidence" value="ECO:0007669"/>
    <property type="project" value="UniProtKB-KW"/>
</dbReference>
<feature type="domain" description="Nudix hydrolase" evidence="16">
    <location>
        <begin position="57"/>
        <end position="195"/>
    </location>
</feature>
<comment type="similarity">
    <text evidence="2">Belongs to the Nudix hydrolase family. NudF subfamily.</text>
</comment>
<comment type="catalytic activity">
    <reaction evidence="12">
        <text>ADP-D-ribose + H2O = D-ribose 5-phosphate + AMP + 2 H(+)</text>
        <dbReference type="Rhea" id="RHEA:10412"/>
        <dbReference type="ChEBI" id="CHEBI:15377"/>
        <dbReference type="ChEBI" id="CHEBI:15378"/>
        <dbReference type="ChEBI" id="CHEBI:57967"/>
        <dbReference type="ChEBI" id="CHEBI:78346"/>
        <dbReference type="ChEBI" id="CHEBI:456215"/>
        <dbReference type="EC" id="3.6.1.13"/>
    </reaction>
</comment>
<dbReference type="PROSITE" id="PS00893">
    <property type="entry name" value="NUDIX_BOX"/>
    <property type="match status" value="1"/>
</dbReference>
<dbReference type="GO" id="GO:0005829">
    <property type="term" value="C:cytosol"/>
    <property type="evidence" value="ECO:0007669"/>
    <property type="project" value="TreeGrafter"/>
</dbReference>
<dbReference type="Pfam" id="PF00293">
    <property type="entry name" value="NUDIX"/>
    <property type="match status" value="1"/>
</dbReference>
<evidence type="ECO:0000256" key="5">
    <source>
        <dbReference type="ARBA" id="ARBA00022723"/>
    </source>
</evidence>
<dbReference type="InterPro" id="IPR020476">
    <property type="entry name" value="Nudix_hydrolase"/>
</dbReference>
<reference evidence="17 18" key="1">
    <citation type="journal article" date="2010" name="J. Bacteriol.">
        <title>Genome sequence of Fulvimarina pelagi HTCC2506T, a Mn(II)-oxidizing alphaproteobacterium possessing an aerobic anoxygenic photosynthetic gene cluster and Xanthorhodopsin.</title>
        <authorList>
            <person name="Kang I."/>
            <person name="Oh H.M."/>
            <person name="Lim S.I."/>
            <person name="Ferriera S."/>
            <person name="Giovannoni S.J."/>
            <person name="Cho J.C."/>
        </authorList>
    </citation>
    <scope>NUCLEOTIDE SEQUENCE [LARGE SCALE GENOMIC DNA]</scope>
    <source>
        <strain evidence="17 18">HTCC2506</strain>
    </source>
</reference>
<dbReference type="PRINTS" id="PR00502">
    <property type="entry name" value="NUDIXFAMILY"/>
</dbReference>
<dbReference type="GO" id="GO:0019693">
    <property type="term" value="P:ribose phosphate metabolic process"/>
    <property type="evidence" value="ECO:0007669"/>
    <property type="project" value="TreeGrafter"/>
</dbReference>
<dbReference type="GO" id="GO:0019144">
    <property type="term" value="F:ADP-sugar diphosphatase activity"/>
    <property type="evidence" value="ECO:0007669"/>
    <property type="project" value="TreeGrafter"/>
</dbReference>
<dbReference type="PANTHER" id="PTHR11839">
    <property type="entry name" value="UDP/ADP-SUGAR PYROPHOSPHATASE"/>
    <property type="match status" value="1"/>
</dbReference>
<gene>
    <name evidence="17" type="ORF">FP2506_05646</name>
</gene>
<dbReference type="EC" id="3.6.1.13" evidence="3"/>
<dbReference type="HOGENOM" id="CLU_062658_6_1_5"/>
<dbReference type="GO" id="GO:0006753">
    <property type="term" value="P:nucleoside phosphate metabolic process"/>
    <property type="evidence" value="ECO:0007669"/>
    <property type="project" value="TreeGrafter"/>
</dbReference>
<dbReference type="RefSeq" id="WP_007066272.1">
    <property type="nucleotide sequence ID" value="NZ_DS022272.1"/>
</dbReference>
<dbReference type="InterPro" id="IPR020084">
    <property type="entry name" value="NUDIX_hydrolase_CS"/>
</dbReference>
<keyword evidence="6 15" id="KW-0378">Hydrolase</keyword>
<evidence type="ECO:0000256" key="15">
    <source>
        <dbReference type="RuleBase" id="RU003476"/>
    </source>
</evidence>
<feature type="short sequence motif" description="Nudix box" evidence="14">
    <location>
        <begin position="99"/>
        <end position="121"/>
    </location>
</feature>
<feature type="binding site" evidence="13">
    <location>
        <position position="114"/>
    </location>
    <ligand>
        <name>Mg(2+)</name>
        <dbReference type="ChEBI" id="CHEBI:18420"/>
        <label>1</label>
    </ligand>
</feature>
<evidence type="ECO:0000256" key="1">
    <source>
        <dbReference type="ARBA" id="ARBA00001946"/>
    </source>
</evidence>
<accession>Q0G7R7</accession>
<evidence type="ECO:0000256" key="11">
    <source>
        <dbReference type="ARBA" id="ARBA00033056"/>
    </source>
</evidence>
<evidence type="ECO:0000256" key="4">
    <source>
        <dbReference type="ARBA" id="ARBA00013297"/>
    </source>
</evidence>
<dbReference type="AlphaFoldDB" id="Q0G7R7"/>
<organism evidence="17 18">
    <name type="scientific">Fulvimarina pelagi HTCC2506</name>
    <dbReference type="NCBI Taxonomy" id="314231"/>
    <lineage>
        <taxon>Bacteria</taxon>
        <taxon>Pseudomonadati</taxon>
        <taxon>Pseudomonadota</taxon>
        <taxon>Alphaproteobacteria</taxon>
        <taxon>Hyphomicrobiales</taxon>
        <taxon>Aurantimonadaceae</taxon>
        <taxon>Fulvimarina</taxon>
    </lineage>
</organism>
<feature type="binding site" evidence="13">
    <location>
        <position position="118"/>
    </location>
    <ligand>
        <name>Mg(2+)</name>
        <dbReference type="ChEBI" id="CHEBI:18420"/>
        <label>1</label>
    </ligand>
</feature>
<comment type="caution">
    <text evidence="17">The sequence shown here is derived from an EMBL/GenBank/DDBJ whole genome shotgun (WGS) entry which is preliminary data.</text>
</comment>
<dbReference type="Proteomes" id="UP000004310">
    <property type="component" value="Unassembled WGS sequence"/>
</dbReference>
<feature type="binding site" evidence="13">
    <location>
        <position position="98"/>
    </location>
    <ligand>
        <name>Mg(2+)</name>
        <dbReference type="ChEBI" id="CHEBI:18420"/>
        <label>1</label>
    </ligand>
</feature>
<keyword evidence="18" id="KW-1185">Reference proteome</keyword>
<dbReference type="NCBIfam" id="TIGR00052">
    <property type="entry name" value="nudix-type nucleoside diphosphatase, YffH/AdpP family"/>
    <property type="match status" value="1"/>
</dbReference>
<name>Q0G7R7_9HYPH</name>
<proteinExistence type="inferred from homology"/>
<dbReference type="InterPro" id="IPR004385">
    <property type="entry name" value="NDP_pyrophosphatase"/>
</dbReference>
<evidence type="ECO:0000256" key="6">
    <source>
        <dbReference type="ARBA" id="ARBA00022801"/>
    </source>
</evidence>
<protein>
    <recommendedName>
        <fullName evidence="4">ADP-ribose pyrophosphatase</fullName>
        <ecNumber evidence="3">3.6.1.13</ecNumber>
    </recommendedName>
    <alternativeName>
        <fullName evidence="9">ADP-ribose diphosphatase</fullName>
    </alternativeName>
    <alternativeName>
        <fullName evidence="11">ADP-ribose phosphohydrolase</fullName>
    </alternativeName>
    <alternativeName>
        <fullName evidence="10">Adenosine diphosphoribose pyrophosphatase</fullName>
    </alternativeName>
</protein>
<dbReference type="eggNOG" id="COG0494">
    <property type="taxonomic scope" value="Bacteria"/>
</dbReference>
<comment type="function">
    <text evidence="8">Acts on ADP-mannose and ADP-glucose as well as ADP-ribose. Prevents glycogen biosynthesis. The reaction catalyzed by this enzyme is a limiting step of the gluconeogenic process.</text>
</comment>
<dbReference type="PROSITE" id="PS51462">
    <property type="entry name" value="NUDIX"/>
    <property type="match status" value="1"/>
</dbReference>
<keyword evidence="5 13" id="KW-0479">Metal-binding</keyword>
<evidence type="ECO:0000256" key="8">
    <source>
        <dbReference type="ARBA" id="ARBA00025164"/>
    </source>
</evidence>
<dbReference type="PANTHER" id="PTHR11839:SF5">
    <property type="entry name" value="ADP-RIBOSE PYROPHOSPHATASE"/>
    <property type="match status" value="1"/>
</dbReference>
<evidence type="ECO:0000256" key="3">
    <source>
        <dbReference type="ARBA" id="ARBA00012453"/>
    </source>
</evidence>
<dbReference type="CDD" id="cd24155">
    <property type="entry name" value="NUDIX_ADPRase"/>
    <property type="match status" value="1"/>
</dbReference>
<evidence type="ECO:0000256" key="10">
    <source>
        <dbReference type="ARBA" id="ARBA00030308"/>
    </source>
</evidence>
<evidence type="ECO:0000256" key="7">
    <source>
        <dbReference type="ARBA" id="ARBA00022842"/>
    </source>
</evidence>
<evidence type="ECO:0000256" key="13">
    <source>
        <dbReference type="PIRSR" id="PIRSR604385-2"/>
    </source>
</evidence>